<dbReference type="PANTHER" id="PTHR43537">
    <property type="entry name" value="TRANSCRIPTIONAL REGULATOR, GNTR FAMILY"/>
    <property type="match status" value="1"/>
</dbReference>
<keyword evidence="2" id="KW-0238">DNA-binding</keyword>
<dbReference type="InterPro" id="IPR036388">
    <property type="entry name" value="WH-like_DNA-bd_sf"/>
</dbReference>
<dbReference type="InterPro" id="IPR036390">
    <property type="entry name" value="WH_DNA-bd_sf"/>
</dbReference>
<dbReference type="CDD" id="cd07377">
    <property type="entry name" value="WHTH_GntR"/>
    <property type="match status" value="1"/>
</dbReference>
<dbReference type="InterPro" id="IPR000524">
    <property type="entry name" value="Tscrpt_reg_HTH_GntR"/>
</dbReference>
<comment type="caution">
    <text evidence="5">The sequence shown here is derived from an EMBL/GenBank/DDBJ whole genome shotgun (WGS) entry which is preliminary data.</text>
</comment>
<dbReference type="Proteomes" id="UP001629953">
    <property type="component" value="Unassembled WGS sequence"/>
</dbReference>
<keyword evidence="6" id="KW-1185">Reference proteome</keyword>
<dbReference type="PANTHER" id="PTHR43537:SF49">
    <property type="entry name" value="TRANSCRIPTIONAL REGULATORY PROTEIN"/>
    <property type="match status" value="1"/>
</dbReference>
<dbReference type="InterPro" id="IPR011711">
    <property type="entry name" value="GntR_C"/>
</dbReference>
<reference evidence="5 6" key="1">
    <citation type="journal article" date="2013" name="Int. J. Syst. Evol. Microbiol.">
        <title>Celerinatantimonas yamalensis sp. nov., a cold-adapted diazotrophic bacterium from a cold permafrost brine.</title>
        <authorList>
            <person name="Shcherbakova V."/>
            <person name="Chuvilskaya N."/>
            <person name="Rivkina E."/>
            <person name="Demidov N."/>
            <person name="Uchaeva V."/>
            <person name="Suetin S."/>
            <person name="Suzina N."/>
            <person name="Gilichinsky D."/>
        </authorList>
    </citation>
    <scope>NUCLEOTIDE SEQUENCE [LARGE SCALE GENOMIC DNA]</scope>
    <source>
        <strain evidence="5 6">C7</strain>
    </source>
</reference>
<dbReference type="InterPro" id="IPR008920">
    <property type="entry name" value="TF_FadR/GntR_C"/>
</dbReference>
<evidence type="ECO:0000313" key="5">
    <source>
        <dbReference type="EMBL" id="MFM2486775.1"/>
    </source>
</evidence>
<dbReference type="Gene3D" id="1.20.120.530">
    <property type="entry name" value="GntR ligand-binding domain-like"/>
    <property type="match status" value="1"/>
</dbReference>
<keyword evidence="1" id="KW-0805">Transcription regulation</keyword>
<dbReference type="SUPFAM" id="SSF46785">
    <property type="entry name" value="Winged helix' DNA-binding domain"/>
    <property type="match status" value="1"/>
</dbReference>
<dbReference type="PROSITE" id="PS50949">
    <property type="entry name" value="HTH_GNTR"/>
    <property type="match status" value="1"/>
</dbReference>
<evidence type="ECO:0000259" key="4">
    <source>
        <dbReference type="PROSITE" id="PS50949"/>
    </source>
</evidence>
<feature type="domain" description="HTH gntR-type" evidence="4">
    <location>
        <begin position="14"/>
        <end position="84"/>
    </location>
</feature>
<protein>
    <submittedName>
        <fullName evidence="5">GntR family transcriptional regulator</fullName>
    </submittedName>
</protein>
<dbReference type="Pfam" id="PF07729">
    <property type="entry name" value="FCD"/>
    <property type="match status" value="1"/>
</dbReference>
<dbReference type="EMBL" id="JBEQCT010000011">
    <property type="protein sequence ID" value="MFM2486775.1"/>
    <property type="molecule type" value="Genomic_DNA"/>
</dbReference>
<evidence type="ECO:0000313" key="6">
    <source>
        <dbReference type="Proteomes" id="UP001629953"/>
    </source>
</evidence>
<dbReference type="PRINTS" id="PR00035">
    <property type="entry name" value="HTHGNTR"/>
</dbReference>
<evidence type="ECO:0000256" key="3">
    <source>
        <dbReference type="ARBA" id="ARBA00023163"/>
    </source>
</evidence>
<evidence type="ECO:0000256" key="2">
    <source>
        <dbReference type="ARBA" id="ARBA00023125"/>
    </source>
</evidence>
<dbReference type="Gene3D" id="1.10.10.10">
    <property type="entry name" value="Winged helix-like DNA-binding domain superfamily/Winged helix DNA-binding domain"/>
    <property type="match status" value="1"/>
</dbReference>
<organism evidence="5 6">
    <name type="scientific">Celerinatantimonas yamalensis</name>
    <dbReference type="NCBI Taxonomy" id="559956"/>
    <lineage>
        <taxon>Bacteria</taxon>
        <taxon>Pseudomonadati</taxon>
        <taxon>Pseudomonadota</taxon>
        <taxon>Gammaproteobacteria</taxon>
        <taxon>Celerinatantimonadaceae</taxon>
        <taxon>Celerinatantimonas</taxon>
    </lineage>
</organism>
<proteinExistence type="predicted"/>
<gene>
    <name evidence="5" type="ORF">ABUE30_17220</name>
</gene>
<name>A0ABW9GCI6_9GAMM</name>
<keyword evidence="3" id="KW-0804">Transcription</keyword>
<evidence type="ECO:0000256" key="1">
    <source>
        <dbReference type="ARBA" id="ARBA00023015"/>
    </source>
</evidence>
<sequence length="253" mass="28654">MNLYPDLFKPVASGRASEEIALQIEAAVLSGHLQAGECLPSERELQQLFKTGRGVVREALQTLRQKGMIEVRKGAHGGTYIKQIEVAQVSESLTLFLRQNHIAPLHIIRYRESMDHMMATLALTQADETARHSLQPMAEQLLKLAEDEATSQQQLGEMDRHLNIAFAKLTDNPVFVWMTQAMQMGFSSQDYKLYEDPQLRLATAQNWLHTAEAIAQCDLMQTHAYISRHYLLLRECADTHALTQTQSSFIHPK</sequence>
<dbReference type="SMART" id="SM00345">
    <property type="entry name" value="HTH_GNTR"/>
    <property type="match status" value="1"/>
</dbReference>
<accession>A0ABW9GCI6</accession>
<dbReference type="Pfam" id="PF00392">
    <property type="entry name" value="GntR"/>
    <property type="match status" value="1"/>
</dbReference>
<dbReference type="RefSeq" id="WP_408625074.1">
    <property type="nucleotide sequence ID" value="NZ_JBEQCT010000011.1"/>
</dbReference>